<comment type="caution">
    <text evidence="1">The sequence shown here is derived from an EMBL/GenBank/DDBJ whole genome shotgun (WGS) entry which is preliminary data.</text>
</comment>
<reference evidence="1 2" key="1">
    <citation type="journal article" date="2022" name="G3 (Bethesda)">
        <title>Whole-genome sequence and methylome profiling of the almond [Prunus dulcis (Mill.) D.A. Webb] cultivar 'Nonpareil'.</title>
        <authorList>
            <person name="D'Amico-Willman K.M."/>
            <person name="Ouma W.Z."/>
            <person name="Meulia T."/>
            <person name="Sideli G.M."/>
            <person name="Gradziel T.M."/>
            <person name="Fresnedo-Ramirez J."/>
        </authorList>
    </citation>
    <scope>NUCLEOTIDE SEQUENCE [LARGE SCALE GENOMIC DNA]</scope>
    <source>
        <strain evidence="1">Clone GOH B32 T37-40</strain>
    </source>
</reference>
<dbReference type="Proteomes" id="UP001054821">
    <property type="component" value="Chromosome 3"/>
</dbReference>
<sequence length="71" mass="8066">MFCLYIYYFTHASFLSSFSFISIPTKRSFLVSDSLCSAIEALLPKLLITHSQLTYTKNSKTHFSNTPDFGS</sequence>
<keyword evidence="2" id="KW-1185">Reference proteome</keyword>
<dbReference type="EMBL" id="JAJFAZ020000003">
    <property type="protein sequence ID" value="KAI5339017.1"/>
    <property type="molecule type" value="Genomic_DNA"/>
</dbReference>
<organism evidence="1 2">
    <name type="scientific">Prunus dulcis</name>
    <name type="common">Almond</name>
    <name type="synonym">Amygdalus dulcis</name>
    <dbReference type="NCBI Taxonomy" id="3755"/>
    <lineage>
        <taxon>Eukaryota</taxon>
        <taxon>Viridiplantae</taxon>
        <taxon>Streptophyta</taxon>
        <taxon>Embryophyta</taxon>
        <taxon>Tracheophyta</taxon>
        <taxon>Spermatophyta</taxon>
        <taxon>Magnoliopsida</taxon>
        <taxon>eudicotyledons</taxon>
        <taxon>Gunneridae</taxon>
        <taxon>Pentapetalae</taxon>
        <taxon>rosids</taxon>
        <taxon>fabids</taxon>
        <taxon>Rosales</taxon>
        <taxon>Rosaceae</taxon>
        <taxon>Amygdaloideae</taxon>
        <taxon>Amygdaleae</taxon>
        <taxon>Prunus</taxon>
    </lineage>
</organism>
<accession>A0AAD4WBG8</accession>
<proteinExistence type="predicted"/>
<protein>
    <submittedName>
        <fullName evidence="1">Uncharacterized protein</fullName>
    </submittedName>
</protein>
<gene>
    <name evidence="1" type="ORF">L3X38_018289</name>
</gene>
<evidence type="ECO:0000313" key="1">
    <source>
        <dbReference type="EMBL" id="KAI5339017.1"/>
    </source>
</evidence>
<name>A0AAD4WBG8_PRUDU</name>
<evidence type="ECO:0000313" key="2">
    <source>
        <dbReference type="Proteomes" id="UP001054821"/>
    </source>
</evidence>
<dbReference type="AlphaFoldDB" id="A0AAD4WBG8"/>